<proteinExistence type="predicted"/>
<dbReference type="Gene3D" id="2.60.120.260">
    <property type="entry name" value="Galactose-binding domain-like"/>
    <property type="match status" value="1"/>
</dbReference>
<evidence type="ECO:0000256" key="1">
    <source>
        <dbReference type="SAM" id="SignalP"/>
    </source>
</evidence>
<dbReference type="Pfam" id="PF08531">
    <property type="entry name" value="Bac_rhamnosid_N"/>
    <property type="match status" value="1"/>
</dbReference>
<dbReference type="InterPro" id="IPR008928">
    <property type="entry name" value="6-hairpin_glycosidase_sf"/>
</dbReference>
<evidence type="ECO:0000313" key="6">
    <source>
        <dbReference type="Proteomes" id="UP000306808"/>
    </source>
</evidence>
<feature type="domain" description="Alpha-L-rhamnosidase six-hairpin glycosidase" evidence="3">
    <location>
        <begin position="386"/>
        <end position="716"/>
    </location>
</feature>
<dbReference type="EMBL" id="SUME01000005">
    <property type="protein sequence ID" value="TJZ59989.1"/>
    <property type="molecule type" value="Genomic_DNA"/>
</dbReference>
<dbReference type="Gene3D" id="1.50.10.10">
    <property type="match status" value="1"/>
</dbReference>
<dbReference type="InterPro" id="IPR035398">
    <property type="entry name" value="Bac_rhamnosid_C"/>
</dbReference>
<dbReference type="PANTHER" id="PTHR34987:SF2">
    <property type="entry name" value="B, PUTATIVE (AFU_ORTHOLOGUE AFUA_7G05040)-RELATED"/>
    <property type="match status" value="1"/>
</dbReference>
<dbReference type="SUPFAM" id="SSF48208">
    <property type="entry name" value="Six-hairpin glycosidases"/>
    <property type="match status" value="1"/>
</dbReference>
<dbReference type="InterPro" id="IPR012341">
    <property type="entry name" value="6hp_glycosidase-like_sf"/>
</dbReference>
<comment type="caution">
    <text evidence="5">The sequence shown here is derived from an EMBL/GenBank/DDBJ whole genome shotgun (WGS) entry which is preliminary data.</text>
</comment>
<dbReference type="Proteomes" id="UP000306808">
    <property type="component" value="Unassembled WGS sequence"/>
</dbReference>
<keyword evidence="1" id="KW-0732">Signal</keyword>
<feature type="signal peptide" evidence="1">
    <location>
        <begin position="1"/>
        <end position="31"/>
    </location>
</feature>
<feature type="chain" id="PRO_5020893736" evidence="1">
    <location>
        <begin position="32"/>
        <end position="800"/>
    </location>
</feature>
<gene>
    <name evidence="5" type="ORF">FAZ15_13965</name>
</gene>
<dbReference type="Gene3D" id="2.60.420.10">
    <property type="entry name" value="Maltose phosphorylase, domain 3"/>
    <property type="match status" value="1"/>
</dbReference>
<organism evidence="5 6">
    <name type="scientific">Sphingobacterium olei</name>
    <dbReference type="NCBI Taxonomy" id="2571155"/>
    <lineage>
        <taxon>Bacteria</taxon>
        <taxon>Pseudomonadati</taxon>
        <taxon>Bacteroidota</taxon>
        <taxon>Sphingobacteriia</taxon>
        <taxon>Sphingobacteriales</taxon>
        <taxon>Sphingobacteriaceae</taxon>
        <taxon>Sphingobacterium</taxon>
    </lineage>
</organism>
<evidence type="ECO:0000259" key="2">
    <source>
        <dbReference type="Pfam" id="PF08531"/>
    </source>
</evidence>
<dbReference type="RefSeq" id="WP_136901931.1">
    <property type="nucleotide sequence ID" value="NZ_SUME01000005.1"/>
</dbReference>
<dbReference type="InterPro" id="IPR008979">
    <property type="entry name" value="Galactose-bd-like_sf"/>
</dbReference>
<dbReference type="AlphaFoldDB" id="A0A4U0NYU5"/>
<dbReference type="OrthoDB" id="9815108at2"/>
<sequence>MTIKNYNTSRIIGCCILCWQLLASIAYSAFASVPQHFFDVLTDRRWTAHWIGPATASPYDYGVHLFRKEFSLKDKPRQFIIHISADQRYALFVNGHLVGRGPAAGGLLTWNYETFDIAAHIRPGQNLIAAQVVNYGRWTPGAQMTVSSGLLVQGDSDMEQVVNTGTGWRTIKNDAYSPSLANMSAIDIEPADQITGKLYPWHWQTLAYNDAHWEEAAVNERAQSAGTATEYTRAMQPRSIPLPELKEEPAMQIRRSAGLTLKGTFLAGGAITIAPHTKVSLLLDQGYLTNAFVETVIGGGAGSMFAISYAEALYDHMGNKGNRNEVDGKTLRGVQDIIYPAGGPSRSYQPLNFKTFRYIQLDIETKEEPLTIEKFARTFVGYPFKELARFESNNKKLDQIWRTGWRTARLCAVDVYYDCPYYERLQYTGDTRIQSLVSLYVSGDDRLMRKAISDLASSMVAEGILQSRYPTHHTQIIPPFSLYWINMLHDYHMHRPDPAFVKLYLPTVERIIQWYTNRINPQTGMLGAMPHWNFVDWPDEWPWSSERPSGGVPPGGIEGGSAILSLQLAYTLKEAAALLSYFGEEGKTGNYLALNKSLNAAVITHCYEAQRGLIADDINRSSYSQHANIMGILSDAIPDNLQRDVFLKLESDSSLIQATVFYRFYLTRAMKKAGLANMYVDNMDIWKNMLDLGLSTFAERPEPARSDCHAWSASPNYDFLATVCGVEPASPGFETVLIQPNLGSLSFVKGEIPHPQGIIKLHLRKTDTNLTGEITLPKGLSGVYRHQGRNIKLLGGTNNI</sequence>
<dbReference type="SUPFAM" id="SSF49785">
    <property type="entry name" value="Galactose-binding domain-like"/>
    <property type="match status" value="1"/>
</dbReference>
<dbReference type="InterPro" id="IPR013737">
    <property type="entry name" value="Bac_rhamnosid_N"/>
</dbReference>
<protein>
    <submittedName>
        <fullName evidence="5">Alpha-L-rhamnosidase</fullName>
    </submittedName>
</protein>
<dbReference type="Pfam" id="PF17389">
    <property type="entry name" value="Bac_rhamnosid6H"/>
    <property type="match status" value="1"/>
</dbReference>
<evidence type="ECO:0000259" key="4">
    <source>
        <dbReference type="Pfam" id="PF17390"/>
    </source>
</evidence>
<dbReference type="Pfam" id="PF17390">
    <property type="entry name" value="Bac_rhamnosid_C"/>
    <property type="match status" value="1"/>
</dbReference>
<dbReference type="GO" id="GO:0005975">
    <property type="term" value="P:carbohydrate metabolic process"/>
    <property type="evidence" value="ECO:0007669"/>
    <property type="project" value="InterPro"/>
</dbReference>
<dbReference type="PANTHER" id="PTHR34987">
    <property type="entry name" value="C, PUTATIVE (AFU_ORTHOLOGUE AFUA_3G02880)-RELATED"/>
    <property type="match status" value="1"/>
</dbReference>
<reference evidence="5 6" key="1">
    <citation type="submission" date="2019-04" db="EMBL/GenBank/DDBJ databases">
        <title>Sphingobacterium olei sp. nov., isolated from oil-contaminated soil.</title>
        <authorList>
            <person name="Liu B."/>
        </authorList>
    </citation>
    <scope>NUCLEOTIDE SEQUENCE [LARGE SCALE GENOMIC DNA]</scope>
    <source>
        <strain evidence="5 6">HAL-9</strain>
    </source>
</reference>
<feature type="domain" description="Alpha-L-rhamnosidase C-terminal" evidence="4">
    <location>
        <begin position="725"/>
        <end position="779"/>
    </location>
</feature>
<feature type="domain" description="Bacterial alpha-L-rhamnosidase N-terminal" evidence="2">
    <location>
        <begin position="76"/>
        <end position="223"/>
    </location>
</feature>
<evidence type="ECO:0000313" key="5">
    <source>
        <dbReference type="EMBL" id="TJZ59989.1"/>
    </source>
</evidence>
<evidence type="ECO:0000259" key="3">
    <source>
        <dbReference type="Pfam" id="PF17389"/>
    </source>
</evidence>
<dbReference type="InterPro" id="IPR035396">
    <property type="entry name" value="Bac_rhamnosid6H"/>
</dbReference>
<accession>A0A4U0NYU5</accession>
<keyword evidence="6" id="KW-1185">Reference proteome</keyword>
<name>A0A4U0NYU5_9SPHI</name>